<dbReference type="Proteomes" id="UP001222325">
    <property type="component" value="Unassembled WGS sequence"/>
</dbReference>
<evidence type="ECO:0000313" key="1">
    <source>
        <dbReference type="EMBL" id="KAJ7100659.1"/>
    </source>
</evidence>
<comment type="caution">
    <text evidence="1">The sequence shown here is derived from an EMBL/GenBank/DDBJ whole genome shotgun (WGS) entry which is preliminary data.</text>
</comment>
<gene>
    <name evidence="1" type="ORF">B0H15DRAFT_457446</name>
</gene>
<organism evidence="1 2">
    <name type="scientific">Mycena belliarum</name>
    <dbReference type="NCBI Taxonomy" id="1033014"/>
    <lineage>
        <taxon>Eukaryota</taxon>
        <taxon>Fungi</taxon>
        <taxon>Dikarya</taxon>
        <taxon>Basidiomycota</taxon>
        <taxon>Agaricomycotina</taxon>
        <taxon>Agaricomycetes</taxon>
        <taxon>Agaricomycetidae</taxon>
        <taxon>Agaricales</taxon>
        <taxon>Marasmiineae</taxon>
        <taxon>Mycenaceae</taxon>
        <taxon>Mycena</taxon>
    </lineage>
</organism>
<dbReference type="AlphaFoldDB" id="A0AAD6UF73"/>
<evidence type="ECO:0000313" key="2">
    <source>
        <dbReference type="Proteomes" id="UP001222325"/>
    </source>
</evidence>
<name>A0AAD6UF73_9AGAR</name>
<dbReference type="EMBL" id="JARJCN010000005">
    <property type="protein sequence ID" value="KAJ7100659.1"/>
    <property type="molecule type" value="Genomic_DNA"/>
</dbReference>
<accession>A0AAD6UF73</accession>
<protein>
    <submittedName>
        <fullName evidence="1">Uncharacterized protein</fullName>
    </submittedName>
</protein>
<reference evidence="1" key="1">
    <citation type="submission" date="2023-03" db="EMBL/GenBank/DDBJ databases">
        <title>Massive genome expansion in bonnet fungi (Mycena s.s.) driven by repeated elements and novel gene families across ecological guilds.</title>
        <authorList>
            <consortium name="Lawrence Berkeley National Laboratory"/>
            <person name="Harder C.B."/>
            <person name="Miyauchi S."/>
            <person name="Viragh M."/>
            <person name="Kuo A."/>
            <person name="Thoen E."/>
            <person name="Andreopoulos B."/>
            <person name="Lu D."/>
            <person name="Skrede I."/>
            <person name="Drula E."/>
            <person name="Henrissat B."/>
            <person name="Morin E."/>
            <person name="Kohler A."/>
            <person name="Barry K."/>
            <person name="LaButti K."/>
            <person name="Morin E."/>
            <person name="Salamov A."/>
            <person name="Lipzen A."/>
            <person name="Mereny Z."/>
            <person name="Hegedus B."/>
            <person name="Baldrian P."/>
            <person name="Stursova M."/>
            <person name="Weitz H."/>
            <person name="Taylor A."/>
            <person name="Grigoriev I.V."/>
            <person name="Nagy L.G."/>
            <person name="Martin F."/>
            <person name="Kauserud H."/>
        </authorList>
    </citation>
    <scope>NUCLEOTIDE SEQUENCE</scope>
    <source>
        <strain evidence="1">CBHHK173m</strain>
    </source>
</reference>
<sequence>MPSKQTKSDLPNCAGVYSSLSSLGAPVTLEELTRLYNGPLADALQFLSQHVVGRHAASSTRASIAIAQEERSKSHLKQPDTARSSGEKAVARLSSAKQASAVYSKQLADSEAKTHATRAQADNLQHKLDHKRKMLLLLRTLETKQSLRIKRLEEMTKLVDELRGTASQHHAQFIGMPTSPNAEAQIRRVSISNTRDSMTDLHSYIIRLSRLVESSSSGNSNAMQQLKEIIAQSSGPDSPLNATLTIERCFSHAHGLAVQHLALPSRSSSICDLKVKRLTNLEKEVSLQRSADLSTALRRLCDCHIQSIVEFAEMVSHPLRRLLHEESRRSKGYVDIARLSIVADALIEPSDKLSFLAQVIRVCRMHGNVGVRTILDEVEHVIRHSYRRVSLWDTSDRLPEPGDVDTVLIGTCRSSMQATHDRATKLLTRKAEKAVIGRSLAREVEELLRESRLVLGLQTKD</sequence>
<keyword evidence="2" id="KW-1185">Reference proteome</keyword>
<proteinExistence type="predicted"/>